<dbReference type="InterPro" id="IPR011042">
    <property type="entry name" value="6-blade_b-propeller_TolB-like"/>
</dbReference>
<dbReference type="InterPro" id="IPR051262">
    <property type="entry name" value="SMP-30/CGR1_Lactonase"/>
</dbReference>
<comment type="similarity">
    <text evidence="1">Belongs to the SMP-30/CGR1 family.</text>
</comment>
<keyword evidence="5" id="KW-1185">Reference proteome</keyword>
<keyword evidence="2" id="KW-0378">Hydrolase</keyword>
<accession>A0ABQ2KQT1</accession>
<dbReference type="PANTHER" id="PTHR47572">
    <property type="entry name" value="LIPOPROTEIN-RELATED"/>
    <property type="match status" value="1"/>
</dbReference>
<evidence type="ECO:0000256" key="1">
    <source>
        <dbReference type="ARBA" id="ARBA00008853"/>
    </source>
</evidence>
<comment type="caution">
    <text evidence="4">The sequence shown here is derived from an EMBL/GenBank/DDBJ whole genome shotgun (WGS) entry which is preliminary data.</text>
</comment>
<dbReference type="InterPro" id="IPR013658">
    <property type="entry name" value="SGL"/>
</dbReference>
<dbReference type="Gene3D" id="2.120.10.30">
    <property type="entry name" value="TolB, C-terminal domain"/>
    <property type="match status" value="1"/>
</dbReference>
<evidence type="ECO:0000256" key="2">
    <source>
        <dbReference type="ARBA" id="ARBA00022801"/>
    </source>
</evidence>
<name>A0ABQ2KQT1_9NOCA</name>
<sequence>MTGRFGDGPLRVEVVADGLGFVEGPAVLPDGRIALVSMSRGSVLILDPDGTVAAEHRTGGGPNGLAVGADGALYVAQNGGRFAARSTAAPGIQVIRDGHIDYAFRGLESPNDLVFGPDGRLWVTDSRADADFRHPETTSPGQVWAIDIDTGRPELMAQGPIFVNGIGFSPGRHTLYVTETAHAHVTAYPLVAGALGPGRILATLPTAHPDGLAIDPMGRLWIATTTGDRIDVLTPEGIPLTQHPLPPRSMPTNVCLAPGPALFVTAAGTGSLLRLTPE</sequence>
<dbReference type="PANTHER" id="PTHR47572:SF4">
    <property type="entry name" value="LACTONASE DRP35"/>
    <property type="match status" value="1"/>
</dbReference>
<feature type="domain" description="SMP-30/Gluconolactonase/LRE-like region" evidence="3">
    <location>
        <begin position="23"/>
        <end position="267"/>
    </location>
</feature>
<reference evidence="5" key="1">
    <citation type="journal article" date="2019" name="Int. J. Syst. Evol. Microbiol.">
        <title>The Global Catalogue of Microorganisms (GCM) 10K type strain sequencing project: providing services to taxonomists for standard genome sequencing and annotation.</title>
        <authorList>
            <consortium name="The Broad Institute Genomics Platform"/>
            <consortium name="The Broad Institute Genome Sequencing Center for Infectious Disease"/>
            <person name="Wu L."/>
            <person name="Ma J."/>
        </authorList>
    </citation>
    <scope>NUCLEOTIDE SEQUENCE [LARGE SCALE GENOMIC DNA]</scope>
    <source>
        <strain evidence="5">CGMCC 4.7329</strain>
    </source>
</reference>
<dbReference type="Proteomes" id="UP000658127">
    <property type="component" value="Unassembled WGS sequence"/>
</dbReference>
<evidence type="ECO:0000313" key="5">
    <source>
        <dbReference type="Proteomes" id="UP000658127"/>
    </source>
</evidence>
<dbReference type="Pfam" id="PF08450">
    <property type="entry name" value="SGL"/>
    <property type="match status" value="1"/>
</dbReference>
<proteinExistence type="inferred from homology"/>
<gene>
    <name evidence="4" type="ORF">GCM10011610_49800</name>
</gene>
<evidence type="ECO:0000313" key="4">
    <source>
        <dbReference type="EMBL" id="GGN90572.1"/>
    </source>
</evidence>
<dbReference type="SUPFAM" id="SSF63829">
    <property type="entry name" value="Calcium-dependent phosphotriesterase"/>
    <property type="match status" value="1"/>
</dbReference>
<dbReference type="EMBL" id="BMNE01000006">
    <property type="protein sequence ID" value="GGN90572.1"/>
    <property type="molecule type" value="Genomic_DNA"/>
</dbReference>
<evidence type="ECO:0000259" key="3">
    <source>
        <dbReference type="Pfam" id="PF08450"/>
    </source>
</evidence>
<dbReference type="RefSeq" id="WP_189032791.1">
    <property type="nucleotide sequence ID" value="NZ_BMNE01000006.1"/>
</dbReference>
<protein>
    <submittedName>
        <fullName evidence="4">Gluconolactonase</fullName>
    </submittedName>
</protein>
<organism evidence="4 5">
    <name type="scientific">Nocardia rhizosphaerihabitans</name>
    <dbReference type="NCBI Taxonomy" id="1691570"/>
    <lineage>
        <taxon>Bacteria</taxon>
        <taxon>Bacillati</taxon>
        <taxon>Actinomycetota</taxon>
        <taxon>Actinomycetes</taxon>
        <taxon>Mycobacteriales</taxon>
        <taxon>Nocardiaceae</taxon>
        <taxon>Nocardia</taxon>
    </lineage>
</organism>